<dbReference type="AlphaFoldDB" id="A0A6A6F1B3"/>
<reference evidence="1" key="1">
    <citation type="journal article" date="2020" name="Stud. Mycol.">
        <title>101 Dothideomycetes genomes: a test case for predicting lifestyles and emergence of pathogens.</title>
        <authorList>
            <person name="Haridas S."/>
            <person name="Albert R."/>
            <person name="Binder M."/>
            <person name="Bloem J."/>
            <person name="Labutti K."/>
            <person name="Salamov A."/>
            <person name="Andreopoulos B."/>
            <person name="Baker S."/>
            <person name="Barry K."/>
            <person name="Bills G."/>
            <person name="Bluhm B."/>
            <person name="Cannon C."/>
            <person name="Castanera R."/>
            <person name="Culley D."/>
            <person name="Daum C."/>
            <person name="Ezra D."/>
            <person name="Gonzalez J."/>
            <person name="Henrissat B."/>
            <person name="Kuo A."/>
            <person name="Liang C."/>
            <person name="Lipzen A."/>
            <person name="Lutzoni F."/>
            <person name="Magnuson J."/>
            <person name="Mondo S."/>
            <person name="Nolan M."/>
            <person name="Ohm R."/>
            <person name="Pangilinan J."/>
            <person name="Park H.-J."/>
            <person name="Ramirez L."/>
            <person name="Alfaro M."/>
            <person name="Sun H."/>
            <person name="Tritt A."/>
            <person name="Yoshinaga Y."/>
            <person name="Zwiers L.-H."/>
            <person name="Turgeon B."/>
            <person name="Goodwin S."/>
            <person name="Spatafora J."/>
            <person name="Crous P."/>
            <person name="Grigoriev I."/>
        </authorList>
    </citation>
    <scope>NUCLEOTIDE SEQUENCE</scope>
    <source>
        <strain evidence="1">SCOH1-5</strain>
    </source>
</reference>
<sequence>MPKRGAVVRGGLSVALSDAPLELHVALLQYAIGLRVSQVRNVFAGRACDAERISCPRSVYTAVVC</sequence>
<protein>
    <submittedName>
        <fullName evidence="1">Uncharacterized protein</fullName>
    </submittedName>
</protein>
<gene>
    <name evidence="1" type="ORF">CERZMDRAFT_91871</name>
</gene>
<name>A0A6A6F1B3_9PEZI</name>
<evidence type="ECO:0000313" key="1">
    <source>
        <dbReference type="EMBL" id="KAF2206969.1"/>
    </source>
</evidence>
<organism evidence="1 2">
    <name type="scientific">Cercospora zeae-maydis SCOH1-5</name>
    <dbReference type="NCBI Taxonomy" id="717836"/>
    <lineage>
        <taxon>Eukaryota</taxon>
        <taxon>Fungi</taxon>
        <taxon>Dikarya</taxon>
        <taxon>Ascomycota</taxon>
        <taxon>Pezizomycotina</taxon>
        <taxon>Dothideomycetes</taxon>
        <taxon>Dothideomycetidae</taxon>
        <taxon>Mycosphaerellales</taxon>
        <taxon>Mycosphaerellaceae</taxon>
        <taxon>Cercospora</taxon>
    </lineage>
</organism>
<dbReference type="EMBL" id="ML992708">
    <property type="protein sequence ID" value="KAF2206969.1"/>
    <property type="molecule type" value="Genomic_DNA"/>
</dbReference>
<evidence type="ECO:0000313" key="2">
    <source>
        <dbReference type="Proteomes" id="UP000799539"/>
    </source>
</evidence>
<proteinExistence type="predicted"/>
<keyword evidence="2" id="KW-1185">Reference proteome</keyword>
<accession>A0A6A6F1B3</accession>
<dbReference type="Proteomes" id="UP000799539">
    <property type="component" value="Unassembled WGS sequence"/>
</dbReference>